<organism evidence="1 2">
    <name type="scientific">Nocardioides nanhaiensis</name>
    <dbReference type="NCBI Taxonomy" id="1476871"/>
    <lineage>
        <taxon>Bacteria</taxon>
        <taxon>Bacillati</taxon>
        <taxon>Actinomycetota</taxon>
        <taxon>Actinomycetes</taxon>
        <taxon>Propionibacteriales</taxon>
        <taxon>Nocardioidaceae</taxon>
        <taxon>Nocardioides</taxon>
    </lineage>
</organism>
<proteinExistence type="predicted"/>
<accession>A0ABP8WK04</accession>
<evidence type="ECO:0000313" key="2">
    <source>
        <dbReference type="Proteomes" id="UP001500621"/>
    </source>
</evidence>
<dbReference type="Proteomes" id="UP001500621">
    <property type="component" value="Unassembled WGS sequence"/>
</dbReference>
<comment type="caution">
    <text evidence="1">The sequence shown here is derived from an EMBL/GenBank/DDBJ whole genome shotgun (WGS) entry which is preliminary data.</text>
</comment>
<gene>
    <name evidence="1" type="ORF">GCM10023226_31160</name>
</gene>
<sequence length="120" mass="13326">MFATLTRIQRRLVSSSTSPLSWSEDRRLRAVDQNPESATWDDVQLLLVAHGVAGERLRHTLLAVEQLPVTPAVCWAWAMEHDGVSFADLLAAGLPCYELVEHLELLSLPQDLPRTVVLAS</sequence>
<evidence type="ECO:0000313" key="1">
    <source>
        <dbReference type="EMBL" id="GAA4691047.1"/>
    </source>
</evidence>
<dbReference type="RefSeq" id="WP_345267492.1">
    <property type="nucleotide sequence ID" value="NZ_BAABIM010000003.1"/>
</dbReference>
<keyword evidence="2" id="KW-1185">Reference proteome</keyword>
<dbReference type="EMBL" id="BAABIM010000003">
    <property type="protein sequence ID" value="GAA4691047.1"/>
    <property type="molecule type" value="Genomic_DNA"/>
</dbReference>
<protein>
    <submittedName>
        <fullName evidence="1">Uncharacterized protein</fullName>
    </submittedName>
</protein>
<reference evidence="2" key="1">
    <citation type="journal article" date="2019" name="Int. J. Syst. Evol. Microbiol.">
        <title>The Global Catalogue of Microorganisms (GCM) 10K type strain sequencing project: providing services to taxonomists for standard genome sequencing and annotation.</title>
        <authorList>
            <consortium name="The Broad Institute Genomics Platform"/>
            <consortium name="The Broad Institute Genome Sequencing Center for Infectious Disease"/>
            <person name="Wu L."/>
            <person name="Ma J."/>
        </authorList>
    </citation>
    <scope>NUCLEOTIDE SEQUENCE [LARGE SCALE GENOMIC DNA]</scope>
    <source>
        <strain evidence="2">JCM 18127</strain>
    </source>
</reference>
<name>A0ABP8WK04_9ACTN</name>